<sequence>MVWGAFCAQGKSELVILEGTQDSERYIYSLSEHLLPYIDRIYGRGCIFQHDNASIYSSTATKAFLDEENVTTMNEVPDINPIANMWGALARAVYADGRQFQSRDSLISTIKKCWEDMTLEYMTKPLNSMSKRCVSVLELYGAKTKY</sequence>
<reference evidence="1 2" key="1">
    <citation type="journal article" date="2017" name="Genome Biol. Evol.">
        <title>Phytophthora megakarya and P. palmivora, closely related causal agents of cacao black pod rot, underwent increases in genome sizes and gene numbers by different mechanisms.</title>
        <authorList>
            <person name="Ali S.S."/>
            <person name="Shao J."/>
            <person name="Lary D.J."/>
            <person name="Kronmiller B."/>
            <person name="Shen D."/>
            <person name="Strem M.D."/>
            <person name="Amoako-Attah I."/>
            <person name="Akrofi A.Y."/>
            <person name="Begoude B.A."/>
            <person name="Ten Hoopen G.M."/>
            <person name="Coulibaly K."/>
            <person name="Kebe B.I."/>
            <person name="Melnick R.L."/>
            <person name="Guiltinan M.J."/>
            <person name="Tyler B.M."/>
            <person name="Meinhardt L.W."/>
            <person name="Bailey B.A."/>
        </authorList>
    </citation>
    <scope>NUCLEOTIDE SEQUENCE [LARGE SCALE GENOMIC DNA]</scope>
    <source>
        <strain evidence="2">sbr112.9</strain>
    </source>
</reference>
<organism evidence="1 2">
    <name type="scientific">Phytophthora palmivora</name>
    <dbReference type="NCBI Taxonomy" id="4796"/>
    <lineage>
        <taxon>Eukaryota</taxon>
        <taxon>Sar</taxon>
        <taxon>Stramenopiles</taxon>
        <taxon>Oomycota</taxon>
        <taxon>Peronosporomycetes</taxon>
        <taxon>Peronosporales</taxon>
        <taxon>Peronosporaceae</taxon>
        <taxon>Phytophthora</taxon>
    </lineage>
</organism>
<comment type="caution">
    <text evidence="1">The sequence shown here is derived from an EMBL/GenBank/DDBJ whole genome shotgun (WGS) entry which is preliminary data.</text>
</comment>
<evidence type="ECO:0000313" key="1">
    <source>
        <dbReference type="EMBL" id="POM60928.1"/>
    </source>
</evidence>
<dbReference type="Gene3D" id="3.30.420.10">
    <property type="entry name" value="Ribonuclease H-like superfamily/Ribonuclease H"/>
    <property type="match status" value="1"/>
</dbReference>
<dbReference type="EMBL" id="NCKW01016567">
    <property type="protein sequence ID" value="POM60928.1"/>
    <property type="molecule type" value="Genomic_DNA"/>
</dbReference>
<dbReference type="OrthoDB" id="5410741at2759"/>
<protein>
    <submittedName>
        <fullName evidence="1">Retroelement</fullName>
    </submittedName>
</protein>
<dbReference type="InterPro" id="IPR036397">
    <property type="entry name" value="RNaseH_sf"/>
</dbReference>
<evidence type="ECO:0000313" key="2">
    <source>
        <dbReference type="Proteomes" id="UP000237271"/>
    </source>
</evidence>
<keyword evidence="2" id="KW-1185">Reference proteome</keyword>
<proteinExistence type="predicted"/>
<dbReference type="GO" id="GO:0003676">
    <property type="term" value="F:nucleic acid binding"/>
    <property type="evidence" value="ECO:0007669"/>
    <property type="project" value="InterPro"/>
</dbReference>
<dbReference type="AlphaFoldDB" id="A0A2P4X5V4"/>
<dbReference type="Proteomes" id="UP000237271">
    <property type="component" value="Unassembled WGS sequence"/>
</dbReference>
<gene>
    <name evidence="1" type="ORF">PHPALM_30148</name>
</gene>
<name>A0A2P4X5V4_9STRA</name>
<accession>A0A2P4X5V4</accession>